<dbReference type="FunCoup" id="A0A0D0DP87">
    <property type="interactions" value="507"/>
</dbReference>
<evidence type="ECO:0000256" key="3">
    <source>
        <dbReference type="ARBA" id="ARBA00022737"/>
    </source>
</evidence>
<dbReference type="SUPFAM" id="SSF48371">
    <property type="entry name" value="ARM repeat"/>
    <property type="match status" value="2"/>
</dbReference>
<keyword evidence="4 5" id="KW-0539">Nucleus</keyword>
<sequence>MEFVERTARSWMLFERDTEVNQLVAGISSGQVALLDIVKALGEYLTSAEDALRTKGVRFLSLVIEQCPKDKLNRQAVRVLVTFYCSKLEDTETITPALKGLSHLVSFPSFSSNEVSDTLSAIFMHVNMKALVQSTRFFVFNVIYSLVNSHRDDLKKMGDHFLSSYAALASGEKDPRNLLVAFKIARVVLAEFDTSKHVEDYFEVTFCYFPITFRPPPNDPYGISADDLKDSLRLCLSASPAFGSLGIPLFLEKLTAGSPTTKRDTLQAMSACFPVYGLTVAREFGEKVWSALKLEIFQPIDPLTEQTSLDTLREFVRVLQPSSTPTDGLGDDIDAHVRTICNDCVEAIGEPEKAQAKAGMKALCTFVGISPNLSFYTVTEAADTLVKLFHDPGEVSNRAAVIMLLTDLLNALALPSNTSEPSVLHKRPLSTGPTSLGYPWPSPLESAKDALLGLLVVGLKSSSTRLPAIHGLSALLRIPSVVTDEELGYIVLEVGEFVSKEPYEVEDVTIDVLSLLSSISTTAAHHLATQILPPLFAALPDCAPPRDAQSERAAYWRALCALSTLCVQPTLFETLVIRLTAKLDLLCPPSPSMSALSHVSYTATVEVEEVESTAAYAHAILTALADTLFAKVSKPELAHDVPKYVDRLLPHLFRLFLEAAITSEQCILTDPRLLHVGARIVKLVVQTLSIEQQQKFVGETVAAFLNGGVKSITGGEFSSLTDEFRPLRTDASARQRGTVTLFAAAHIPIRKEVPVILKGRDGTNASGPISLSALLKNLVEWCDLPICSALQREAACELFATLVNKHTDDVSDFLDDMLKNYWSATLNNPNISSEVRCNSINTWVWITKGLVVQSHQLVSSFVDCLFTLLEDGAVDWSAARALGALAESDHVLTKRNGAVLKILHVQRYFDAVLPRAQEGAKKFDGSRRETAYLIALAYLVNAVPKAMYTTQIPTLMPLLLRGLDVADPAIRSHIIHCLSNNITTASDDQSSLSTYASTLVVVMLKNCMVTDMPDHRVRVAALKYLSLLPGAIRYDLLHPYKSEVLKDLAKVLDDPKRVVRKEAVNARTNWYRYSG</sequence>
<dbReference type="InterPro" id="IPR016024">
    <property type="entry name" value="ARM-type_fold"/>
</dbReference>
<evidence type="ECO:0000256" key="4">
    <source>
        <dbReference type="ARBA" id="ARBA00023242"/>
    </source>
</evidence>
<dbReference type="STRING" id="930991.A0A0D0DP87"/>
<dbReference type="AlphaFoldDB" id="A0A0D0DP87"/>
<evidence type="ECO:0000313" key="9">
    <source>
        <dbReference type="Proteomes" id="UP000054538"/>
    </source>
</evidence>
<evidence type="ECO:0000313" key="8">
    <source>
        <dbReference type="EMBL" id="KIK80675.1"/>
    </source>
</evidence>
<keyword evidence="5" id="KW-0234">DNA repair</keyword>
<feature type="domain" description="MMS19 C-terminal" evidence="6">
    <location>
        <begin position="559"/>
        <end position="1029"/>
    </location>
</feature>
<comment type="similarity">
    <text evidence="2 5">Belongs to the MET18/MMS19 family.</text>
</comment>
<keyword evidence="9" id="KW-1185">Reference proteome</keyword>
<dbReference type="OrthoDB" id="342900at2759"/>
<reference evidence="9" key="2">
    <citation type="submission" date="2015-01" db="EMBL/GenBank/DDBJ databases">
        <title>Evolutionary Origins and Diversification of the Mycorrhizal Mutualists.</title>
        <authorList>
            <consortium name="DOE Joint Genome Institute"/>
            <consortium name="Mycorrhizal Genomics Consortium"/>
            <person name="Kohler A."/>
            <person name="Kuo A."/>
            <person name="Nagy L.G."/>
            <person name="Floudas D."/>
            <person name="Copeland A."/>
            <person name="Barry K.W."/>
            <person name="Cichocki N."/>
            <person name="Veneault-Fourrey C."/>
            <person name="LaButti K."/>
            <person name="Lindquist E.A."/>
            <person name="Lipzen A."/>
            <person name="Lundell T."/>
            <person name="Morin E."/>
            <person name="Murat C."/>
            <person name="Riley R."/>
            <person name="Ohm R."/>
            <person name="Sun H."/>
            <person name="Tunlid A."/>
            <person name="Henrissat B."/>
            <person name="Grigoriev I.V."/>
            <person name="Hibbett D.S."/>
            <person name="Martin F."/>
        </authorList>
    </citation>
    <scope>NUCLEOTIDE SEQUENCE [LARGE SCALE GENOMIC DNA]</scope>
    <source>
        <strain evidence="9">Ve08.2h10</strain>
    </source>
</reference>
<reference evidence="8 9" key="1">
    <citation type="submission" date="2014-04" db="EMBL/GenBank/DDBJ databases">
        <authorList>
            <consortium name="DOE Joint Genome Institute"/>
            <person name="Kuo A."/>
            <person name="Kohler A."/>
            <person name="Jargeat P."/>
            <person name="Nagy L.G."/>
            <person name="Floudas D."/>
            <person name="Copeland A."/>
            <person name="Barry K.W."/>
            <person name="Cichocki N."/>
            <person name="Veneault-Fourrey C."/>
            <person name="LaButti K."/>
            <person name="Lindquist E.A."/>
            <person name="Lipzen A."/>
            <person name="Lundell T."/>
            <person name="Morin E."/>
            <person name="Murat C."/>
            <person name="Sun H."/>
            <person name="Tunlid A."/>
            <person name="Henrissat B."/>
            <person name="Grigoriev I.V."/>
            <person name="Hibbett D.S."/>
            <person name="Martin F."/>
            <person name="Nordberg H.P."/>
            <person name="Cantor M.N."/>
            <person name="Hua S.X."/>
        </authorList>
    </citation>
    <scope>NUCLEOTIDE SEQUENCE [LARGE SCALE GENOMIC DNA]</scope>
    <source>
        <strain evidence="8 9">Ve08.2h10</strain>
    </source>
</reference>
<dbReference type="InterPro" id="IPR024687">
    <property type="entry name" value="MMS19_C"/>
</dbReference>
<organism evidence="8 9">
    <name type="scientific">Paxillus rubicundulus Ve08.2h10</name>
    <dbReference type="NCBI Taxonomy" id="930991"/>
    <lineage>
        <taxon>Eukaryota</taxon>
        <taxon>Fungi</taxon>
        <taxon>Dikarya</taxon>
        <taxon>Basidiomycota</taxon>
        <taxon>Agaricomycotina</taxon>
        <taxon>Agaricomycetes</taxon>
        <taxon>Agaricomycetidae</taxon>
        <taxon>Boletales</taxon>
        <taxon>Paxilineae</taxon>
        <taxon>Paxillaceae</taxon>
        <taxon>Paxillus</taxon>
    </lineage>
</organism>
<comment type="function">
    <text evidence="5">Key component of the cytosolic iron-sulfur protein assembly (CIA) complex, a multiprotein complex that mediates the incorporation of iron-sulfur cluster into apoproteins specifically involved in DNA metabolism and genomic integrity. In the CIA complex, MMS19 acts as an adapter between early-acting CIA components and a subset of cellular target iron-sulfur proteins.</text>
</comment>
<dbReference type="InParanoid" id="A0A0D0DP87"/>
<dbReference type="InterPro" id="IPR011989">
    <property type="entry name" value="ARM-like"/>
</dbReference>
<dbReference type="GO" id="GO:0016226">
    <property type="term" value="P:iron-sulfur cluster assembly"/>
    <property type="evidence" value="ECO:0007669"/>
    <property type="project" value="UniProtKB-UniRule"/>
</dbReference>
<dbReference type="GO" id="GO:0051604">
    <property type="term" value="P:protein maturation"/>
    <property type="evidence" value="ECO:0007669"/>
    <property type="project" value="UniProtKB-UniRule"/>
</dbReference>
<dbReference type="InterPro" id="IPR029240">
    <property type="entry name" value="MMS19_N"/>
</dbReference>
<dbReference type="InterPro" id="IPR039920">
    <property type="entry name" value="MMS19"/>
</dbReference>
<keyword evidence="5" id="KW-0227">DNA damage</keyword>
<evidence type="ECO:0000256" key="2">
    <source>
        <dbReference type="ARBA" id="ARBA00009340"/>
    </source>
</evidence>
<dbReference type="Pfam" id="PF12460">
    <property type="entry name" value="MMS19_C"/>
    <property type="match status" value="1"/>
</dbReference>
<protein>
    <recommendedName>
        <fullName evidence="5">MMS19 nucleotide excision repair protein</fullName>
    </recommendedName>
</protein>
<proteinExistence type="inferred from homology"/>
<name>A0A0D0DP87_9AGAM</name>
<comment type="subcellular location">
    <subcellularLocation>
        <location evidence="1 5">Nucleus</location>
    </subcellularLocation>
</comment>
<evidence type="ECO:0000256" key="5">
    <source>
        <dbReference type="RuleBase" id="RU367072"/>
    </source>
</evidence>
<dbReference type="GO" id="GO:0006281">
    <property type="term" value="P:DNA repair"/>
    <property type="evidence" value="ECO:0007669"/>
    <property type="project" value="UniProtKB-UniRule"/>
</dbReference>
<evidence type="ECO:0000259" key="6">
    <source>
        <dbReference type="Pfam" id="PF12460"/>
    </source>
</evidence>
<dbReference type="Pfam" id="PF14500">
    <property type="entry name" value="MMS19_N"/>
    <property type="match status" value="1"/>
</dbReference>
<feature type="domain" description="MMS19 N-terminal" evidence="7">
    <location>
        <begin position="38"/>
        <end position="298"/>
    </location>
</feature>
<evidence type="ECO:0000259" key="7">
    <source>
        <dbReference type="Pfam" id="PF14500"/>
    </source>
</evidence>
<accession>A0A0D0DP87</accession>
<dbReference type="PANTHER" id="PTHR12891">
    <property type="entry name" value="DNA REPAIR/TRANSCRIPTION PROTEIN MET18/MMS19"/>
    <property type="match status" value="1"/>
</dbReference>
<dbReference type="PANTHER" id="PTHR12891:SF0">
    <property type="entry name" value="MMS19 NUCLEOTIDE EXCISION REPAIR PROTEIN HOMOLOG"/>
    <property type="match status" value="1"/>
</dbReference>
<dbReference type="EMBL" id="KN825961">
    <property type="protein sequence ID" value="KIK80675.1"/>
    <property type="molecule type" value="Genomic_DNA"/>
</dbReference>
<evidence type="ECO:0000256" key="1">
    <source>
        <dbReference type="ARBA" id="ARBA00004123"/>
    </source>
</evidence>
<gene>
    <name evidence="8" type="ORF">PAXRUDRAFT_833382</name>
</gene>
<dbReference type="GO" id="GO:0097361">
    <property type="term" value="C:cytosolic [4Fe-4S] assembly targeting complex"/>
    <property type="evidence" value="ECO:0007669"/>
    <property type="project" value="UniProtKB-UniRule"/>
</dbReference>
<dbReference type="HOGENOM" id="CLU_005943_1_0_1"/>
<dbReference type="Gene3D" id="1.25.10.10">
    <property type="entry name" value="Leucine-rich Repeat Variant"/>
    <property type="match status" value="2"/>
</dbReference>
<dbReference type="GO" id="GO:0005634">
    <property type="term" value="C:nucleus"/>
    <property type="evidence" value="ECO:0007669"/>
    <property type="project" value="UniProtKB-SubCell"/>
</dbReference>
<keyword evidence="3" id="KW-0677">Repeat</keyword>
<dbReference type="Proteomes" id="UP000054538">
    <property type="component" value="Unassembled WGS sequence"/>
</dbReference>